<evidence type="ECO:0000313" key="3">
    <source>
        <dbReference type="Proteomes" id="UP001632037"/>
    </source>
</evidence>
<accession>A0ABD3EZ67</accession>
<feature type="region of interest" description="Disordered" evidence="1">
    <location>
        <begin position="1"/>
        <end position="91"/>
    </location>
</feature>
<gene>
    <name evidence="2" type="ORF">V7S43_015482</name>
</gene>
<feature type="compositionally biased region" description="Basic and acidic residues" evidence="1">
    <location>
        <begin position="78"/>
        <end position="91"/>
    </location>
</feature>
<keyword evidence="3" id="KW-1185">Reference proteome</keyword>
<evidence type="ECO:0000256" key="1">
    <source>
        <dbReference type="SAM" id="MobiDB-lite"/>
    </source>
</evidence>
<proteinExistence type="predicted"/>
<protein>
    <submittedName>
        <fullName evidence="2">Uncharacterized protein</fullName>
    </submittedName>
</protein>
<feature type="compositionally biased region" description="Basic and acidic residues" evidence="1">
    <location>
        <begin position="37"/>
        <end position="49"/>
    </location>
</feature>
<name>A0ABD3EZ67_9STRA</name>
<sequence>MTATREGGDEESVRDTDVVESPKTIDLRSESSTSEKSVVKVKPEARLADEDVLSSAKSEDAVVPEDAPMKSSGSLKTPSDDSGRADSLDGERALQFVRREFRRWTDKVPGRVVPPNVNHA</sequence>
<dbReference type="AlphaFoldDB" id="A0ABD3EZ67"/>
<dbReference type="EMBL" id="JBIMZQ010000046">
    <property type="protein sequence ID" value="KAL3659491.1"/>
    <property type="molecule type" value="Genomic_DNA"/>
</dbReference>
<evidence type="ECO:0000313" key="2">
    <source>
        <dbReference type="EMBL" id="KAL3659491.1"/>
    </source>
</evidence>
<organism evidence="2 3">
    <name type="scientific">Phytophthora oleae</name>
    <dbReference type="NCBI Taxonomy" id="2107226"/>
    <lineage>
        <taxon>Eukaryota</taxon>
        <taxon>Sar</taxon>
        <taxon>Stramenopiles</taxon>
        <taxon>Oomycota</taxon>
        <taxon>Peronosporomycetes</taxon>
        <taxon>Peronosporales</taxon>
        <taxon>Peronosporaceae</taxon>
        <taxon>Phytophthora</taxon>
    </lineage>
</organism>
<reference evidence="2 3" key="1">
    <citation type="submission" date="2024-09" db="EMBL/GenBank/DDBJ databases">
        <title>Genome sequencing and assembly of Phytophthora oleae, isolate VK10A, causative agent of rot of olive drupes.</title>
        <authorList>
            <person name="Conti Taguali S."/>
            <person name="Riolo M."/>
            <person name="La Spada F."/>
            <person name="Cacciola S.O."/>
            <person name="Dionisio G."/>
        </authorList>
    </citation>
    <scope>NUCLEOTIDE SEQUENCE [LARGE SCALE GENOMIC DNA]</scope>
    <source>
        <strain evidence="2 3">VK10A</strain>
    </source>
</reference>
<dbReference type="Proteomes" id="UP001632037">
    <property type="component" value="Unassembled WGS sequence"/>
</dbReference>
<comment type="caution">
    <text evidence="2">The sequence shown here is derived from an EMBL/GenBank/DDBJ whole genome shotgun (WGS) entry which is preliminary data.</text>
</comment>